<accession>A0AAV8UJ40</accession>
<evidence type="ECO:0000313" key="1">
    <source>
        <dbReference type="EMBL" id="KAJ8901287.1"/>
    </source>
</evidence>
<dbReference type="GO" id="GO:0019901">
    <property type="term" value="F:protein kinase binding"/>
    <property type="evidence" value="ECO:0007669"/>
    <property type="project" value="InterPro"/>
</dbReference>
<dbReference type="EMBL" id="JAMWBK010000011">
    <property type="protein sequence ID" value="KAJ8901287.1"/>
    <property type="molecule type" value="Genomic_DNA"/>
</dbReference>
<dbReference type="InterPro" id="IPR036915">
    <property type="entry name" value="Cyclin-like_sf"/>
</dbReference>
<dbReference type="InterPro" id="IPR013922">
    <property type="entry name" value="Cyclin_PHO80-like"/>
</dbReference>
<evidence type="ECO:0000313" key="2">
    <source>
        <dbReference type="Proteomes" id="UP001157974"/>
    </source>
</evidence>
<dbReference type="PANTHER" id="PTHR15615">
    <property type="match status" value="1"/>
</dbReference>
<dbReference type="SUPFAM" id="SSF47954">
    <property type="entry name" value="Cyclin-like"/>
    <property type="match status" value="1"/>
</dbReference>
<reference evidence="1 2" key="1">
    <citation type="journal article" date="2023" name="Nat. Commun.">
        <title>Origin of minicircular mitochondrial genomes in red algae.</title>
        <authorList>
            <person name="Lee Y."/>
            <person name="Cho C.H."/>
            <person name="Lee Y.M."/>
            <person name="Park S.I."/>
            <person name="Yang J.H."/>
            <person name="West J.A."/>
            <person name="Bhattacharya D."/>
            <person name="Yoon H.S."/>
        </authorList>
    </citation>
    <scope>NUCLEOTIDE SEQUENCE [LARGE SCALE GENOMIC DNA]</scope>
    <source>
        <strain evidence="1 2">CCMP1338</strain>
        <tissue evidence="1">Whole cell</tissue>
    </source>
</reference>
<keyword evidence="2" id="KW-1185">Reference proteome</keyword>
<dbReference type="PANTHER" id="PTHR15615:SF108">
    <property type="entry name" value="PROTEIN CNPPD1"/>
    <property type="match status" value="1"/>
</dbReference>
<dbReference type="Proteomes" id="UP001157974">
    <property type="component" value="Unassembled WGS sequence"/>
</dbReference>
<name>A0AAV8UJ40_9RHOD</name>
<protein>
    <recommendedName>
        <fullName evidence="3">Cyclin</fullName>
    </recommendedName>
</protein>
<dbReference type="AlphaFoldDB" id="A0AAV8UJ40"/>
<sequence>MSSLVCAPVELEATLLGINCRPSEKREGWQGFGECGSAVDVISEVLRSLCGCEDSVELGDGEWLRDFTSDSEPSFGLNSFISFLVKRAGCPFSVLVVALIYLDRLKQDDPSTTLSMFTIHRLFLTALLLACKFLDDRGHGNLFFAQMVNCSLEEMNQLERAMLAKLRFKLFVSDKTFATYASCLVSDLLPGSVMPMFI</sequence>
<gene>
    <name evidence="1" type="ORF">NDN08_007136</name>
</gene>
<comment type="caution">
    <text evidence="1">The sequence shown here is derived from an EMBL/GenBank/DDBJ whole genome shotgun (WGS) entry which is preliminary data.</text>
</comment>
<dbReference type="CDD" id="cd20558">
    <property type="entry name" value="CYCLIN_ScPCL7-like"/>
    <property type="match status" value="1"/>
</dbReference>
<dbReference type="Gene3D" id="1.10.472.10">
    <property type="entry name" value="Cyclin-like"/>
    <property type="match status" value="1"/>
</dbReference>
<dbReference type="Pfam" id="PF08613">
    <property type="entry name" value="Cyclin"/>
    <property type="match status" value="1"/>
</dbReference>
<evidence type="ECO:0008006" key="3">
    <source>
        <dbReference type="Google" id="ProtNLM"/>
    </source>
</evidence>
<proteinExistence type="predicted"/>
<organism evidence="1 2">
    <name type="scientific">Rhodosorus marinus</name>
    <dbReference type="NCBI Taxonomy" id="101924"/>
    <lineage>
        <taxon>Eukaryota</taxon>
        <taxon>Rhodophyta</taxon>
        <taxon>Stylonematophyceae</taxon>
        <taxon>Stylonematales</taxon>
        <taxon>Stylonemataceae</taxon>
        <taxon>Rhodosorus</taxon>
    </lineage>
</organism>